<proteinExistence type="predicted"/>
<dbReference type="EMBL" id="CAFBLJ010000067">
    <property type="protein sequence ID" value="CAB4875367.1"/>
    <property type="molecule type" value="Genomic_DNA"/>
</dbReference>
<gene>
    <name evidence="2" type="ORF">UFOPK2658_00440</name>
    <name evidence="3" type="ORF">UFOPK2880_00399</name>
    <name evidence="4" type="ORF">UFOPK3304_01240</name>
    <name evidence="5" type="ORF">UFOPK4134_00189</name>
</gene>
<evidence type="ECO:0000313" key="3">
    <source>
        <dbReference type="EMBL" id="CAB4765043.1"/>
    </source>
</evidence>
<dbReference type="AlphaFoldDB" id="A0A6J6QJU7"/>
<dbReference type="InterPro" id="IPR006683">
    <property type="entry name" value="Thioestr_dom"/>
</dbReference>
<dbReference type="Pfam" id="PF03061">
    <property type="entry name" value="4HBT"/>
    <property type="match status" value="1"/>
</dbReference>
<name>A0A6J6QJU7_9ZZZZ</name>
<accession>A0A6J6QJU7</accession>
<dbReference type="EMBL" id="CAEZYH010000009">
    <property type="protein sequence ID" value="CAB4711617.1"/>
    <property type="molecule type" value="Genomic_DNA"/>
</dbReference>
<organism evidence="2">
    <name type="scientific">freshwater metagenome</name>
    <dbReference type="NCBI Taxonomy" id="449393"/>
    <lineage>
        <taxon>unclassified sequences</taxon>
        <taxon>metagenomes</taxon>
        <taxon>ecological metagenomes</taxon>
    </lineage>
</organism>
<dbReference type="SUPFAM" id="SSF54637">
    <property type="entry name" value="Thioesterase/thiol ester dehydrase-isomerase"/>
    <property type="match status" value="1"/>
</dbReference>
<dbReference type="Gene3D" id="3.10.129.10">
    <property type="entry name" value="Hotdog Thioesterase"/>
    <property type="match status" value="1"/>
</dbReference>
<dbReference type="EMBL" id="CAFBPS010000005">
    <property type="protein sequence ID" value="CAB5019572.1"/>
    <property type="molecule type" value="Genomic_DNA"/>
</dbReference>
<dbReference type="CDD" id="cd03443">
    <property type="entry name" value="PaaI_thioesterase"/>
    <property type="match status" value="1"/>
</dbReference>
<dbReference type="EMBL" id="CAEZZP010000014">
    <property type="protein sequence ID" value="CAB4765043.1"/>
    <property type="molecule type" value="Genomic_DNA"/>
</dbReference>
<evidence type="ECO:0000313" key="5">
    <source>
        <dbReference type="EMBL" id="CAB5019572.1"/>
    </source>
</evidence>
<dbReference type="InterPro" id="IPR029069">
    <property type="entry name" value="HotDog_dom_sf"/>
</dbReference>
<sequence length="149" mass="15745">MPESKAPESKASLVSVDEINAFIGGEFGGNQNACEEMAFGMAVAVMYPSTASLRPGKIISGPTVFSICDAALFYASLSAIGMEPMTLTSEMSIRFLRPARGEVIRARARLDSLGTRSIVGSVIAYTDDESKPVAVAQGTYMRPKNSAIA</sequence>
<evidence type="ECO:0000313" key="2">
    <source>
        <dbReference type="EMBL" id="CAB4711617.1"/>
    </source>
</evidence>
<evidence type="ECO:0000313" key="4">
    <source>
        <dbReference type="EMBL" id="CAB4875367.1"/>
    </source>
</evidence>
<feature type="domain" description="Thioesterase" evidence="1">
    <location>
        <begin position="57"/>
        <end position="130"/>
    </location>
</feature>
<evidence type="ECO:0000259" key="1">
    <source>
        <dbReference type="Pfam" id="PF03061"/>
    </source>
</evidence>
<protein>
    <submittedName>
        <fullName evidence="2">Unannotated protein</fullName>
    </submittedName>
</protein>
<reference evidence="2" key="1">
    <citation type="submission" date="2020-05" db="EMBL/GenBank/DDBJ databases">
        <authorList>
            <person name="Chiriac C."/>
            <person name="Salcher M."/>
            <person name="Ghai R."/>
            <person name="Kavagutti S V."/>
        </authorList>
    </citation>
    <scope>NUCLEOTIDE SEQUENCE</scope>
</reference>